<dbReference type="PROSITE" id="PS51257">
    <property type="entry name" value="PROKAR_LIPOPROTEIN"/>
    <property type="match status" value="1"/>
</dbReference>
<accession>A0A239Z6B3</accession>
<evidence type="ECO:0000313" key="3">
    <source>
        <dbReference type="EMBL" id="SNV66480.1"/>
    </source>
</evidence>
<dbReference type="CDD" id="cd07731">
    <property type="entry name" value="ComA-like_MBL-fold"/>
    <property type="match status" value="1"/>
</dbReference>
<organism evidence="3 4">
    <name type="scientific">Veillonella rodentium</name>
    <dbReference type="NCBI Taxonomy" id="248315"/>
    <lineage>
        <taxon>Bacteria</taxon>
        <taxon>Bacillati</taxon>
        <taxon>Bacillota</taxon>
        <taxon>Negativicutes</taxon>
        <taxon>Veillonellales</taxon>
        <taxon>Veillonellaceae</taxon>
        <taxon>Veillonella</taxon>
    </lineage>
</organism>
<name>A0A239Z6B3_9FIRM</name>
<sequence>MTYKIQRLLTFLLLLCIPVLAIAGCKSTDVANAATNTVITSSKEYSIDTKTTTPEGHLDIYMLDIGQGDAILLKIGDEYSMIDTGDIEHRENIVAQLKSMGVTKLKNVIITHPHADHMGGFLAITKAMPIEHVYDDGITVDNNMYKTYERWIEKNKIQRSTLKNGDVVDFGHGAVFVVYAPWNETLTDKKGEPDLNNNSIVGKLIFGKFSMLFTGDAEIQEEKKLVKELNSKLFARILKVGHHGSRTSSSEDFLKSIKPESALISNGMYNKYGHPHDVTLRRLQENNIAIYRTDTMGRIHISTDGNEWQITTER</sequence>
<dbReference type="AlphaFoldDB" id="A0A239Z6B3"/>
<proteinExistence type="predicted"/>
<dbReference type="EMBL" id="LT906470">
    <property type="protein sequence ID" value="SNV66480.1"/>
    <property type="molecule type" value="Genomic_DNA"/>
</dbReference>
<keyword evidence="4" id="KW-1185">Reference proteome</keyword>
<feature type="chain" id="PRO_5038698425" evidence="1">
    <location>
        <begin position="24"/>
        <end position="314"/>
    </location>
</feature>
<dbReference type="InterPro" id="IPR052159">
    <property type="entry name" value="Competence_DNA_uptake"/>
</dbReference>
<dbReference type="SMART" id="SM00849">
    <property type="entry name" value="Lactamase_B"/>
    <property type="match status" value="1"/>
</dbReference>
<feature type="signal peptide" evidence="1">
    <location>
        <begin position="1"/>
        <end position="23"/>
    </location>
</feature>
<dbReference type="InterPro" id="IPR001279">
    <property type="entry name" value="Metallo-B-lactamas"/>
</dbReference>
<dbReference type="InterPro" id="IPR035681">
    <property type="entry name" value="ComA-like_MBL"/>
</dbReference>
<keyword evidence="1" id="KW-0732">Signal</keyword>
<gene>
    <name evidence="3" type="ORF">SAMEA44547418_01057</name>
</gene>
<dbReference type="InterPro" id="IPR036866">
    <property type="entry name" value="RibonucZ/Hydroxyglut_hydro"/>
</dbReference>
<dbReference type="Proteomes" id="UP000214973">
    <property type="component" value="Chromosome 1"/>
</dbReference>
<evidence type="ECO:0000313" key="4">
    <source>
        <dbReference type="Proteomes" id="UP000214973"/>
    </source>
</evidence>
<dbReference type="PANTHER" id="PTHR30619">
    <property type="entry name" value="DNA INTERNALIZATION/COMPETENCE PROTEIN COMEC/REC2"/>
    <property type="match status" value="1"/>
</dbReference>
<evidence type="ECO:0000256" key="1">
    <source>
        <dbReference type="SAM" id="SignalP"/>
    </source>
</evidence>
<dbReference type="Pfam" id="PF00753">
    <property type="entry name" value="Lactamase_B"/>
    <property type="match status" value="1"/>
</dbReference>
<feature type="domain" description="Metallo-beta-lactamase" evidence="2">
    <location>
        <begin position="67"/>
        <end position="268"/>
    </location>
</feature>
<dbReference type="RefSeq" id="WP_095066010.1">
    <property type="nucleotide sequence ID" value="NZ_LT906470.1"/>
</dbReference>
<dbReference type="Gene3D" id="3.60.15.10">
    <property type="entry name" value="Ribonuclease Z/Hydroxyacylglutathione hydrolase-like"/>
    <property type="match status" value="1"/>
</dbReference>
<dbReference type="KEGG" id="vrm:44547418_01057"/>
<protein>
    <submittedName>
        <fullName evidence="3">ComEC family competence protein</fullName>
    </submittedName>
</protein>
<dbReference type="PANTHER" id="PTHR30619:SF1">
    <property type="entry name" value="RECOMBINATION PROTEIN 2"/>
    <property type="match status" value="1"/>
</dbReference>
<reference evidence="3 4" key="1">
    <citation type="submission" date="2017-06" db="EMBL/GenBank/DDBJ databases">
        <authorList>
            <consortium name="Pathogen Informatics"/>
        </authorList>
    </citation>
    <scope>NUCLEOTIDE SEQUENCE [LARGE SCALE GENOMIC DNA]</scope>
    <source>
        <strain evidence="3 4">NCTC12018</strain>
    </source>
</reference>
<evidence type="ECO:0000259" key="2">
    <source>
        <dbReference type="SMART" id="SM00849"/>
    </source>
</evidence>
<dbReference type="SUPFAM" id="SSF56281">
    <property type="entry name" value="Metallo-hydrolase/oxidoreductase"/>
    <property type="match status" value="1"/>
</dbReference>